<name>A0A5C6D637_9BACT</name>
<accession>A0A5C6D637</accession>
<dbReference type="InterPro" id="IPR012334">
    <property type="entry name" value="Pectin_lyas_fold"/>
</dbReference>
<protein>
    <submittedName>
        <fullName evidence="2">Uncharacterized protein</fullName>
    </submittedName>
</protein>
<evidence type="ECO:0000256" key="1">
    <source>
        <dbReference type="SAM" id="Phobius"/>
    </source>
</evidence>
<evidence type="ECO:0000313" key="3">
    <source>
        <dbReference type="Proteomes" id="UP000319143"/>
    </source>
</evidence>
<keyword evidence="1" id="KW-0812">Transmembrane</keyword>
<proteinExistence type="predicted"/>
<reference evidence="2 3" key="1">
    <citation type="submission" date="2019-02" db="EMBL/GenBank/DDBJ databases">
        <title>Deep-cultivation of Planctomycetes and their phenomic and genomic characterization uncovers novel biology.</title>
        <authorList>
            <person name="Wiegand S."/>
            <person name="Jogler M."/>
            <person name="Boedeker C."/>
            <person name="Pinto D."/>
            <person name="Vollmers J."/>
            <person name="Rivas-Marin E."/>
            <person name="Kohn T."/>
            <person name="Peeters S.H."/>
            <person name="Heuer A."/>
            <person name="Rast P."/>
            <person name="Oberbeckmann S."/>
            <person name="Bunk B."/>
            <person name="Jeske O."/>
            <person name="Meyerdierks A."/>
            <person name="Storesund J.E."/>
            <person name="Kallscheuer N."/>
            <person name="Luecker S."/>
            <person name="Lage O.M."/>
            <person name="Pohl T."/>
            <person name="Merkel B.J."/>
            <person name="Hornburger P."/>
            <person name="Mueller R.-W."/>
            <person name="Bruemmer F."/>
            <person name="Labrenz M."/>
            <person name="Spormann A.M."/>
            <person name="Op Den Camp H."/>
            <person name="Overmann J."/>
            <person name="Amann R."/>
            <person name="Jetten M.S.M."/>
            <person name="Mascher T."/>
            <person name="Medema M.H."/>
            <person name="Devos D.P."/>
            <person name="Kaster A.-K."/>
            <person name="Ovreas L."/>
            <person name="Rohde M."/>
            <person name="Galperin M.Y."/>
            <person name="Jogler C."/>
        </authorList>
    </citation>
    <scope>NUCLEOTIDE SEQUENCE [LARGE SCALE GENOMIC DNA]</scope>
    <source>
        <strain evidence="2 3">Poly41</strain>
    </source>
</reference>
<dbReference type="RefSeq" id="WP_146531051.1">
    <property type="nucleotide sequence ID" value="NZ_SJPV01000018.1"/>
</dbReference>
<dbReference type="OrthoDB" id="253409at2"/>
<keyword evidence="3" id="KW-1185">Reference proteome</keyword>
<comment type="caution">
    <text evidence="2">The sequence shown here is derived from an EMBL/GenBank/DDBJ whole genome shotgun (WGS) entry which is preliminary data.</text>
</comment>
<dbReference type="EMBL" id="SJPV01000018">
    <property type="protein sequence ID" value="TWU31167.1"/>
    <property type="molecule type" value="Genomic_DNA"/>
</dbReference>
<gene>
    <name evidence="2" type="ORF">Poly41_63580</name>
</gene>
<organism evidence="2 3">
    <name type="scientific">Novipirellula artificiosorum</name>
    <dbReference type="NCBI Taxonomy" id="2528016"/>
    <lineage>
        <taxon>Bacteria</taxon>
        <taxon>Pseudomonadati</taxon>
        <taxon>Planctomycetota</taxon>
        <taxon>Planctomycetia</taxon>
        <taxon>Pirellulales</taxon>
        <taxon>Pirellulaceae</taxon>
        <taxon>Novipirellula</taxon>
    </lineage>
</organism>
<dbReference type="PROSITE" id="PS51257">
    <property type="entry name" value="PROKAR_LIPOPROTEIN"/>
    <property type="match status" value="1"/>
</dbReference>
<keyword evidence="1" id="KW-0472">Membrane</keyword>
<evidence type="ECO:0000313" key="2">
    <source>
        <dbReference type="EMBL" id="TWU31167.1"/>
    </source>
</evidence>
<keyword evidence="1" id="KW-1133">Transmembrane helix</keyword>
<sequence length="139" mass="15370">MTDHDKLNQTTNRLMAKQYLIAAAAVLLCATTGCVILAKRGEFKGKNDSLFTAKLKQNVTLNGNGATFRMWKGDYHTDAYAKAEWRHCLSILSCNNVKVTDLTLADTPAMPRRCGPSHFLHSNQRRLLFLGAGQCGGIR</sequence>
<dbReference type="Proteomes" id="UP000319143">
    <property type="component" value="Unassembled WGS sequence"/>
</dbReference>
<dbReference type="Gene3D" id="2.160.20.10">
    <property type="entry name" value="Single-stranded right-handed beta-helix, Pectin lyase-like"/>
    <property type="match status" value="1"/>
</dbReference>
<feature type="transmembrane region" description="Helical" evidence="1">
    <location>
        <begin position="20"/>
        <end position="38"/>
    </location>
</feature>
<dbReference type="AlphaFoldDB" id="A0A5C6D637"/>